<accession>A0AAV9VPH5</accession>
<feature type="chain" id="PRO_5043653801" description="Secreted protein" evidence="1">
    <location>
        <begin position="24"/>
        <end position="175"/>
    </location>
</feature>
<dbReference type="AlphaFoldDB" id="A0AAV9VPH5"/>
<keyword evidence="1" id="KW-0732">Signal</keyword>
<keyword evidence="3" id="KW-1185">Reference proteome</keyword>
<proteinExistence type="predicted"/>
<sequence length="175" mass="18639">MVGFIKSALAITAVFGLFVGGLAAPAPEPKLVDYLSLIKPGPGLPSPKELGLTNEDLNKPIPGLEKLMARDLLEKRYTPQCWDQPKCTYSDALGCYNYLYNLGNTVCEASGVGRMCYVGSCNWYARSINGYSASPCYKAALGGAWVLRNCNSGNRLSGSNAAYDNGNLAVDILAG</sequence>
<gene>
    <name evidence="2" type="ORF">TWF481_003127</name>
</gene>
<evidence type="ECO:0000313" key="3">
    <source>
        <dbReference type="Proteomes" id="UP001370758"/>
    </source>
</evidence>
<evidence type="ECO:0008006" key="4">
    <source>
        <dbReference type="Google" id="ProtNLM"/>
    </source>
</evidence>
<evidence type="ECO:0000313" key="2">
    <source>
        <dbReference type="EMBL" id="KAK6495099.1"/>
    </source>
</evidence>
<dbReference type="Proteomes" id="UP001370758">
    <property type="component" value="Unassembled WGS sequence"/>
</dbReference>
<name>A0AAV9VPH5_9PEZI</name>
<comment type="caution">
    <text evidence="2">The sequence shown here is derived from an EMBL/GenBank/DDBJ whole genome shotgun (WGS) entry which is preliminary data.</text>
</comment>
<evidence type="ECO:0000256" key="1">
    <source>
        <dbReference type="SAM" id="SignalP"/>
    </source>
</evidence>
<organism evidence="2 3">
    <name type="scientific">Arthrobotrys musiformis</name>
    <dbReference type="NCBI Taxonomy" id="47236"/>
    <lineage>
        <taxon>Eukaryota</taxon>
        <taxon>Fungi</taxon>
        <taxon>Dikarya</taxon>
        <taxon>Ascomycota</taxon>
        <taxon>Pezizomycotina</taxon>
        <taxon>Orbiliomycetes</taxon>
        <taxon>Orbiliales</taxon>
        <taxon>Orbiliaceae</taxon>
        <taxon>Arthrobotrys</taxon>
    </lineage>
</organism>
<dbReference type="EMBL" id="JAVHJL010000013">
    <property type="protein sequence ID" value="KAK6495099.1"/>
    <property type="molecule type" value="Genomic_DNA"/>
</dbReference>
<feature type="signal peptide" evidence="1">
    <location>
        <begin position="1"/>
        <end position="23"/>
    </location>
</feature>
<protein>
    <recommendedName>
        <fullName evidence="4">Secreted protein</fullName>
    </recommendedName>
</protein>
<reference evidence="2 3" key="1">
    <citation type="submission" date="2023-08" db="EMBL/GenBank/DDBJ databases">
        <authorList>
            <person name="Palmer J.M."/>
        </authorList>
    </citation>
    <scope>NUCLEOTIDE SEQUENCE [LARGE SCALE GENOMIC DNA]</scope>
    <source>
        <strain evidence="2 3">TWF481</strain>
    </source>
</reference>